<dbReference type="InterPro" id="IPR012337">
    <property type="entry name" value="RNaseH-like_sf"/>
</dbReference>
<dbReference type="Proteomes" id="UP000624159">
    <property type="component" value="Unassembled WGS sequence"/>
</dbReference>
<evidence type="ECO:0000313" key="5">
    <source>
        <dbReference type="EMBL" id="VTP63428.1"/>
    </source>
</evidence>
<organism evidence="3 6">
    <name type="scientific">Serratia rubidaea</name>
    <name type="common">Serratia marinorubra</name>
    <dbReference type="NCBI Taxonomy" id="61652"/>
    <lineage>
        <taxon>Bacteria</taxon>
        <taxon>Pseudomonadati</taxon>
        <taxon>Pseudomonadota</taxon>
        <taxon>Gammaproteobacteria</taxon>
        <taxon>Enterobacterales</taxon>
        <taxon>Yersiniaceae</taxon>
        <taxon>Serratia</taxon>
    </lineage>
</organism>
<dbReference type="EMBL" id="LR134155">
    <property type="protein sequence ID" value="VEA74010.1"/>
    <property type="molecule type" value="Genomic_DNA"/>
</dbReference>
<protein>
    <submittedName>
        <fullName evidence="2">3'-5' exoribonuclease</fullName>
    </submittedName>
</protein>
<keyword evidence="9" id="KW-1185">Reference proteome</keyword>
<evidence type="ECO:0000313" key="8">
    <source>
        <dbReference type="Proteomes" id="UP000307968"/>
    </source>
</evidence>
<evidence type="ECO:0000313" key="4">
    <source>
        <dbReference type="EMBL" id="VEI69668.1"/>
    </source>
</evidence>
<dbReference type="SUPFAM" id="SSF53098">
    <property type="entry name" value="Ribonuclease H-like"/>
    <property type="match status" value="1"/>
</dbReference>
<evidence type="ECO:0000313" key="9">
    <source>
        <dbReference type="Proteomes" id="UP000624159"/>
    </source>
</evidence>
<dbReference type="Pfam" id="PF16473">
    <property type="entry name" value="Rv2179c-like"/>
    <property type="match status" value="1"/>
</dbReference>
<dbReference type="RefSeq" id="WP_054304764.1">
    <property type="nucleotide sequence ID" value="NZ_CAMIPJ010000001.1"/>
</dbReference>
<dbReference type="Proteomes" id="UP000281904">
    <property type="component" value="Chromosome"/>
</dbReference>
<dbReference type="AlphaFoldDB" id="A0A3S4GGS0"/>
<dbReference type="Gene3D" id="3.30.420.10">
    <property type="entry name" value="Ribonuclease H-like superfamily/Ribonuclease H"/>
    <property type="match status" value="1"/>
</dbReference>
<evidence type="ECO:0000313" key="3">
    <source>
        <dbReference type="EMBL" id="VEA74010.1"/>
    </source>
</evidence>
<dbReference type="Proteomes" id="UP000271603">
    <property type="component" value="Chromosome"/>
</dbReference>
<dbReference type="STRING" id="61652.AXX16_2643"/>
<accession>A0A3S4GGS0</accession>
<proteinExistence type="predicted"/>
<dbReference type="EMBL" id="LR590463">
    <property type="protein sequence ID" value="VTP63428.1"/>
    <property type="molecule type" value="Genomic_DNA"/>
</dbReference>
<evidence type="ECO:0000313" key="6">
    <source>
        <dbReference type="Proteomes" id="UP000271603"/>
    </source>
</evidence>
<reference evidence="2 9" key="2">
    <citation type="submission" date="2020-11" db="EMBL/GenBank/DDBJ databases">
        <title>Enhanced detection system for hospital associated transmission using whole genome sequencing surveillance.</title>
        <authorList>
            <person name="Harrison L.H."/>
            <person name="Van Tyne D."/>
            <person name="Marsh J.W."/>
            <person name="Griffith M.P."/>
            <person name="Snyder D.J."/>
            <person name="Cooper V.S."/>
            <person name="Mustapha M."/>
        </authorList>
    </citation>
    <scope>NUCLEOTIDE SEQUENCE [LARGE SCALE GENOMIC DNA]</scope>
    <source>
        <strain evidence="2 9">SER00230</strain>
    </source>
</reference>
<reference evidence="6 7" key="1">
    <citation type="submission" date="2018-12" db="EMBL/GenBank/DDBJ databases">
        <authorList>
            <consortium name="Pathogen Informatics"/>
        </authorList>
    </citation>
    <scope>NUCLEOTIDE SEQUENCE [LARGE SCALE GENOMIC DNA]</scope>
    <source>
        <strain evidence="4 7">NCTC10036</strain>
        <strain evidence="5 8">NCTC12971</strain>
        <strain evidence="3 6">NCTC9419</strain>
    </source>
</reference>
<dbReference type="Proteomes" id="UP000307968">
    <property type="component" value="Chromosome"/>
</dbReference>
<evidence type="ECO:0000259" key="1">
    <source>
        <dbReference type="Pfam" id="PF16473"/>
    </source>
</evidence>
<name>A0A3S4GGS0_SERRU</name>
<dbReference type="EMBL" id="JADULK010000002">
    <property type="protein sequence ID" value="MBH1929066.1"/>
    <property type="molecule type" value="Genomic_DNA"/>
</dbReference>
<feature type="domain" description="3'-5' exoribonuclease Rv2179c-like" evidence="1">
    <location>
        <begin position="2"/>
        <end position="174"/>
    </location>
</feature>
<gene>
    <name evidence="2" type="ORF">I5U13_05215</name>
    <name evidence="4" type="ORF">NCTC10036_03733</name>
    <name evidence="5" type="ORF">NCTC12971_03141</name>
    <name evidence="3" type="ORF">NCTC9419_05651</name>
</gene>
<dbReference type="InterPro" id="IPR033390">
    <property type="entry name" value="Rv2179c-like"/>
</dbReference>
<evidence type="ECO:0000313" key="2">
    <source>
        <dbReference type="EMBL" id="MBH1929066.1"/>
    </source>
</evidence>
<dbReference type="EMBL" id="LR134493">
    <property type="protein sequence ID" value="VEI69668.1"/>
    <property type="molecule type" value="Genomic_DNA"/>
</dbReference>
<dbReference type="GO" id="GO:0003676">
    <property type="term" value="F:nucleic acid binding"/>
    <property type="evidence" value="ECO:0007669"/>
    <property type="project" value="InterPro"/>
</dbReference>
<dbReference type="GeneID" id="61766072"/>
<dbReference type="InterPro" id="IPR036397">
    <property type="entry name" value="RNaseH_sf"/>
</dbReference>
<evidence type="ECO:0000313" key="7">
    <source>
        <dbReference type="Proteomes" id="UP000281904"/>
    </source>
</evidence>
<sequence length="188" mass="21154">MHHVMLDIETLDVKPSAVILVVAAVFFDPKTGQLGEEFEAAVSPQKEQDGRTIGLDTVAWWAKQSDEARKAAFSGSDSLKRVLTNLSRFMHMHSTDTVKVWGNGKEFDCAILEHAFQQLAMPCPWKFWHTQDVRTLVTLADLHGFNPKKSRPFEGTPHRALDDAKHQARYVADVVANCYFRHDAAPLP</sequence>